<name>A0AAQ3PDA8_VIGMU</name>
<sequence>MNDFDGLFTSDFGLKPQGKSAPMAPSSKGSSKAAPLNFDFGSRSASNFDDLLAGAGSDTRRTDSPFDLDSMYGGPPARSSSSPPPVYDKPVYDDDIFDGVPGMKSTSRVKFDDVFATTERGGSDAAFDDLLGGFGKEPKSSGGKRSEKDAKGASDFDDLLAGFGHSGTPSTGSEKLENDYVEVQSSGKASMDFKLQRFKLSAVLSPIEYTNLSPLYGEHAGNCLELEESYSGIRSILYRTDLKLEVVVQFWLGGRVPFALYCLPSISCVDLLQTVFGSENWFDVVLPQYQIGNLQLQMHFVIWEFESRVVLPLEITSEVPGVESLKNLLLLSISSGYTKWKGRECEQSGNHMNQSRKVRIDVELHDSCKAGYKPLFSKGFSFRTGIVALMQINGLRLWHPAPSNGHHISCGQNCGNHAAFQIYSLHTPDTSFSSEPTASAAKTTSVMAEDPFKVFESASAPGDSSTGHFMDPLEEISKFGSSGSTKNDSSSTSNGKVYEDIDPFDGLGKSVPAFSSDINSRKGSSSPSLNKNPSRTGDKEPVDKISGRSPERDTKSKTPVENDREFPQAPFHMPTYSSDSDKPAGKRSTSPPYNNADFRQANIQADKYEDNLEPSEDIWLTVSEIPLFTQPTTAPPPSRPPPPRPVHIPKSGSTSSVSANARKKDNDFSSFPSSTRFSQGPKSAPAPGRVPTSSQFDELDDFAMGRSRGNENEGGNGLPDEELEMNSAAAAMKEAMDRAEAKFRHAKEVREREYSKAARSKEAVQMERDERIVLEEREKQERLDLERQQKEREEKEQRRLMKEKEEKEREQQRLEREKARQAVERATREARERAAAEARQRAERAAVDKANAEARGRAERAAVQRAQAEARERAAALAKEKAEKAAAEAKERDAQERATAARAEAEARAKAERASVERAAAAARMSQQKNENDLESFFGMGRASSAPRPPRANSSDSVFESQFQSDATRKSTSASTSMKKASSSTNIVDDLSSIFGAAPSSGEFQEVEGESEDRRRARLERHQRTQERAAKALAEKNQRDMQTQREQAERHRLGETLDFEIKRWAAGKEGNLRALLSTLQYVQILEYCVVLWPECGWQPVSLTDLITAAAVKKAYRKATLCIHPDKVQQKGANLQQKYVAEKVFDLLKEAWNKFNSEELF</sequence>
<dbReference type="AlphaFoldDB" id="A0AAQ3PDA8"/>
<dbReference type="CDD" id="cd06257">
    <property type="entry name" value="DnaJ"/>
    <property type="match status" value="1"/>
</dbReference>
<dbReference type="GO" id="GO:0030276">
    <property type="term" value="F:clathrin binding"/>
    <property type="evidence" value="ECO:0007669"/>
    <property type="project" value="TreeGrafter"/>
</dbReference>
<feature type="compositionally biased region" description="Polar residues" evidence="2">
    <location>
        <begin position="668"/>
        <end position="681"/>
    </location>
</feature>
<protein>
    <recommendedName>
        <fullName evidence="3">J domain-containing protein</fullName>
    </recommendedName>
</protein>
<dbReference type="InterPro" id="IPR036869">
    <property type="entry name" value="J_dom_sf"/>
</dbReference>
<gene>
    <name evidence="4" type="ORF">V8G54_005004</name>
</gene>
<feature type="compositionally biased region" description="Pro residues" evidence="2">
    <location>
        <begin position="633"/>
        <end position="646"/>
    </location>
</feature>
<feature type="region of interest" description="Disordered" evidence="2">
    <location>
        <begin position="1"/>
        <end position="36"/>
    </location>
</feature>
<dbReference type="Proteomes" id="UP001374535">
    <property type="component" value="Chromosome 1"/>
</dbReference>
<keyword evidence="1" id="KW-0175">Coiled coil</keyword>
<feature type="compositionally biased region" description="Low complexity" evidence="2">
    <location>
        <begin position="19"/>
        <end position="35"/>
    </location>
</feature>
<evidence type="ECO:0000313" key="5">
    <source>
        <dbReference type="Proteomes" id="UP001374535"/>
    </source>
</evidence>
<feature type="compositionally biased region" description="Basic and acidic residues" evidence="2">
    <location>
        <begin position="903"/>
        <end position="916"/>
    </location>
</feature>
<dbReference type="SUPFAM" id="SSF46565">
    <property type="entry name" value="Chaperone J-domain"/>
    <property type="match status" value="1"/>
</dbReference>
<dbReference type="InterPro" id="IPR001623">
    <property type="entry name" value="DnaJ_domain"/>
</dbReference>
<proteinExistence type="predicted"/>
<feature type="compositionally biased region" description="Basic and acidic residues" evidence="2">
    <location>
        <begin position="536"/>
        <end position="566"/>
    </location>
</feature>
<feature type="compositionally biased region" description="Basic and acidic residues" evidence="2">
    <location>
        <begin position="1012"/>
        <end position="1042"/>
    </location>
</feature>
<evidence type="ECO:0000256" key="2">
    <source>
        <dbReference type="SAM" id="MobiDB-lite"/>
    </source>
</evidence>
<feature type="region of interest" description="Disordered" evidence="2">
    <location>
        <begin position="127"/>
        <end position="151"/>
    </location>
</feature>
<dbReference type="PANTHER" id="PTHR23172:SF99">
    <property type="entry name" value="AUXILIN-LIKE PROTEIN"/>
    <property type="match status" value="1"/>
</dbReference>
<evidence type="ECO:0000313" key="4">
    <source>
        <dbReference type="EMBL" id="WVZ26460.1"/>
    </source>
</evidence>
<dbReference type="GO" id="GO:0005737">
    <property type="term" value="C:cytoplasm"/>
    <property type="evidence" value="ECO:0007669"/>
    <property type="project" value="TreeGrafter"/>
</dbReference>
<dbReference type="EMBL" id="CP144700">
    <property type="protein sequence ID" value="WVZ26460.1"/>
    <property type="molecule type" value="Genomic_DNA"/>
</dbReference>
<dbReference type="GO" id="GO:0031982">
    <property type="term" value="C:vesicle"/>
    <property type="evidence" value="ECO:0007669"/>
    <property type="project" value="TreeGrafter"/>
</dbReference>
<reference evidence="4 5" key="1">
    <citation type="journal article" date="2023" name="Life. Sci Alliance">
        <title>Evolutionary insights into 3D genome organization and epigenetic landscape of Vigna mungo.</title>
        <authorList>
            <person name="Junaid A."/>
            <person name="Singh B."/>
            <person name="Bhatia S."/>
        </authorList>
    </citation>
    <scope>NUCLEOTIDE SEQUENCE [LARGE SCALE GENOMIC DNA]</scope>
    <source>
        <strain evidence="4">Urdbean</strain>
    </source>
</reference>
<feature type="compositionally biased region" description="Polar residues" evidence="2">
    <location>
        <begin position="516"/>
        <end position="535"/>
    </location>
</feature>
<dbReference type="PANTHER" id="PTHR23172">
    <property type="entry name" value="AUXILIN/CYCLIN G-ASSOCIATED KINASE-RELATED"/>
    <property type="match status" value="1"/>
</dbReference>
<evidence type="ECO:0000256" key="1">
    <source>
        <dbReference type="ARBA" id="ARBA00023054"/>
    </source>
</evidence>
<dbReference type="PROSITE" id="PS50076">
    <property type="entry name" value="DNAJ_2"/>
    <property type="match status" value="1"/>
</dbReference>
<dbReference type="Gene3D" id="1.10.287.110">
    <property type="entry name" value="DnaJ domain"/>
    <property type="match status" value="1"/>
</dbReference>
<feature type="compositionally biased region" description="Basic and acidic residues" evidence="2">
    <location>
        <begin position="136"/>
        <end position="151"/>
    </location>
</feature>
<feature type="compositionally biased region" description="Low complexity" evidence="2">
    <location>
        <begin position="970"/>
        <end position="985"/>
    </location>
</feature>
<feature type="compositionally biased region" description="Low complexity" evidence="2">
    <location>
        <begin position="942"/>
        <end position="957"/>
    </location>
</feature>
<feature type="region of interest" description="Disordered" evidence="2">
    <location>
        <begin position="457"/>
        <end position="498"/>
    </location>
</feature>
<dbReference type="FunFam" id="1.10.287.110:FF:000009">
    <property type="entry name" value="Auxilin-related protein 1"/>
    <property type="match status" value="1"/>
</dbReference>
<evidence type="ECO:0000259" key="3">
    <source>
        <dbReference type="PROSITE" id="PS50076"/>
    </source>
</evidence>
<accession>A0AAQ3PDA8</accession>
<organism evidence="4 5">
    <name type="scientific">Vigna mungo</name>
    <name type="common">Black gram</name>
    <name type="synonym">Phaseolus mungo</name>
    <dbReference type="NCBI Taxonomy" id="3915"/>
    <lineage>
        <taxon>Eukaryota</taxon>
        <taxon>Viridiplantae</taxon>
        <taxon>Streptophyta</taxon>
        <taxon>Embryophyta</taxon>
        <taxon>Tracheophyta</taxon>
        <taxon>Spermatophyta</taxon>
        <taxon>Magnoliopsida</taxon>
        <taxon>eudicotyledons</taxon>
        <taxon>Gunneridae</taxon>
        <taxon>Pentapetalae</taxon>
        <taxon>rosids</taxon>
        <taxon>fabids</taxon>
        <taxon>Fabales</taxon>
        <taxon>Fabaceae</taxon>
        <taxon>Papilionoideae</taxon>
        <taxon>50 kb inversion clade</taxon>
        <taxon>NPAAA clade</taxon>
        <taxon>indigoferoid/millettioid clade</taxon>
        <taxon>Phaseoleae</taxon>
        <taxon>Vigna</taxon>
    </lineage>
</organism>
<feature type="compositionally biased region" description="Basic and acidic residues" evidence="2">
    <location>
        <begin position="734"/>
        <end position="896"/>
    </location>
</feature>
<feature type="compositionally biased region" description="Low complexity" evidence="2">
    <location>
        <begin position="481"/>
        <end position="496"/>
    </location>
</feature>
<dbReference type="GO" id="GO:0072583">
    <property type="term" value="P:clathrin-dependent endocytosis"/>
    <property type="evidence" value="ECO:0007669"/>
    <property type="project" value="TreeGrafter"/>
</dbReference>
<dbReference type="GO" id="GO:0072318">
    <property type="term" value="P:clathrin coat disassembly"/>
    <property type="evidence" value="ECO:0007669"/>
    <property type="project" value="TreeGrafter"/>
</dbReference>
<feature type="domain" description="J" evidence="3">
    <location>
        <begin position="1095"/>
        <end position="1159"/>
    </location>
</feature>
<feature type="region of interest" description="Disordered" evidence="2">
    <location>
        <begin position="999"/>
        <end position="1042"/>
    </location>
</feature>
<feature type="region of interest" description="Disordered" evidence="2">
    <location>
        <begin position="51"/>
        <end position="94"/>
    </location>
</feature>
<keyword evidence="5" id="KW-1185">Reference proteome</keyword>
<feature type="region of interest" description="Disordered" evidence="2">
    <location>
        <begin position="512"/>
        <end position="985"/>
    </location>
</feature>